<dbReference type="PANTHER" id="PTHR10015:SF206">
    <property type="entry name" value="HSF-TYPE DNA-BINDING DOMAIN-CONTAINING PROTEIN"/>
    <property type="match status" value="1"/>
</dbReference>
<evidence type="ECO:0000256" key="4">
    <source>
        <dbReference type="RuleBase" id="RU004020"/>
    </source>
</evidence>
<dbReference type="GO" id="GO:0003700">
    <property type="term" value="F:DNA-binding transcription factor activity"/>
    <property type="evidence" value="ECO:0007669"/>
    <property type="project" value="InterPro"/>
</dbReference>
<dbReference type="InterPro" id="IPR036390">
    <property type="entry name" value="WH_DNA-bd_sf"/>
</dbReference>
<reference evidence="7 8" key="1">
    <citation type="journal article" date="2004" name="Science">
        <title>The genome of the diatom Thalassiosira pseudonana: ecology, evolution, and metabolism.</title>
        <authorList>
            <person name="Armbrust E.V."/>
            <person name="Berges J.A."/>
            <person name="Bowler C."/>
            <person name="Green B.R."/>
            <person name="Martinez D."/>
            <person name="Putnam N.H."/>
            <person name="Zhou S."/>
            <person name="Allen A.E."/>
            <person name="Apt K.E."/>
            <person name="Bechner M."/>
            <person name="Brzezinski M.A."/>
            <person name="Chaal B.K."/>
            <person name="Chiovitti A."/>
            <person name="Davis A.K."/>
            <person name="Demarest M.S."/>
            <person name="Detter J.C."/>
            <person name="Glavina T."/>
            <person name="Goodstein D."/>
            <person name="Hadi M.Z."/>
            <person name="Hellsten U."/>
            <person name="Hildebrand M."/>
            <person name="Jenkins B.D."/>
            <person name="Jurka J."/>
            <person name="Kapitonov V.V."/>
            <person name="Kroger N."/>
            <person name="Lau W.W."/>
            <person name="Lane T.W."/>
            <person name="Larimer F.W."/>
            <person name="Lippmeier J.C."/>
            <person name="Lucas S."/>
            <person name="Medina M."/>
            <person name="Montsant A."/>
            <person name="Obornik M."/>
            <person name="Parker M.S."/>
            <person name="Palenik B."/>
            <person name="Pazour G.J."/>
            <person name="Richardson P.M."/>
            <person name="Rynearson T.A."/>
            <person name="Saito M.A."/>
            <person name="Schwartz D.C."/>
            <person name="Thamatrakoln K."/>
            <person name="Valentin K."/>
            <person name="Vardi A."/>
            <person name="Wilkerson F.P."/>
            <person name="Rokhsar D.S."/>
        </authorList>
    </citation>
    <scope>NUCLEOTIDE SEQUENCE [LARGE SCALE GENOMIC DNA]</scope>
    <source>
        <strain evidence="7 8">CCMP1335</strain>
    </source>
</reference>
<evidence type="ECO:0000256" key="3">
    <source>
        <dbReference type="ARBA" id="ARBA00023242"/>
    </source>
</evidence>
<evidence type="ECO:0000313" key="7">
    <source>
        <dbReference type="EMBL" id="EED89242.1"/>
    </source>
</evidence>
<evidence type="ECO:0000256" key="5">
    <source>
        <dbReference type="SAM" id="MobiDB-lite"/>
    </source>
</evidence>
<organism evidence="7 8">
    <name type="scientific">Thalassiosira pseudonana</name>
    <name type="common">Marine diatom</name>
    <name type="synonym">Cyclotella nana</name>
    <dbReference type="NCBI Taxonomy" id="35128"/>
    <lineage>
        <taxon>Eukaryota</taxon>
        <taxon>Sar</taxon>
        <taxon>Stramenopiles</taxon>
        <taxon>Ochrophyta</taxon>
        <taxon>Bacillariophyta</taxon>
        <taxon>Coscinodiscophyceae</taxon>
        <taxon>Thalassiosirophycidae</taxon>
        <taxon>Thalassiosirales</taxon>
        <taxon>Thalassiosiraceae</taxon>
        <taxon>Thalassiosira</taxon>
    </lineage>
</organism>
<accession>B8CB24</accession>
<feature type="domain" description="HSF-type DNA-binding" evidence="6">
    <location>
        <begin position="94"/>
        <end position="189"/>
    </location>
</feature>
<dbReference type="Gene3D" id="1.10.10.10">
    <property type="entry name" value="Winged helix-like DNA-binding domain superfamily/Winged helix DNA-binding domain"/>
    <property type="match status" value="2"/>
</dbReference>
<dbReference type="RefSeq" id="XP_002293506.1">
    <property type="nucleotide sequence ID" value="XM_002293470.1"/>
</dbReference>
<dbReference type="GO" id="GO:0005634">
    <property type="term" value="C:nucleus"/>
    <property type="evidence" value="ECO:0007669"/>
    <property type="project" value="UniProtKB-SubCell"/>
</dbReference>
<dbReference type="HOGENOM" id="CLU_732591_0_0_1"/>
<comment type="similarity">
    <text evidence="4">Belongs to the HSF family.</text>
</comment>
<dbReference type="SMART" id="SM00415">
    <property type="entry name" value="HSF"/>
    <property type="match status" value="1"/>
</dbReference>
<dbReference type="AlphaFoldDB" id="B8CB24"/>
<dbReference type="InterPro" id="IPR000232">
    <property type="entry name" value="HSF_DNA-bd"/>
</dbReference>
<dbReference type="Proteomes" id="UP000001449">
    <property type="component" value="Chromosome 13"/>
</dbReference>
<evidence type="ECO:0000256" key="1">
    <source>
        <dbReference type="ARBA" id="ARBA00004123"/>
    </source>
</evidence>
<evidence type="ECO:0000313" key="8">
    <source>
        <dbReference type="Proteomes" id="UP000001449"/>
    </source>
</evidence>
<dbReference type="SUPFAM" id="SSF46785">
    <property type="entry name" value="Winged helix' DNA-binding domain"/>
    <property type="match status" value="1"/>
</dbReference>
<sequence length="378" mass="42535">MNSSPSPPVSSLSPLSSSSVATAMANSSDHSPHSDGDGERSSTTVCQHQQRKRNRGPAPNFAEKLHLVLAIPECNGSTVAVDQLILLLCRSDANITSPLLTLPIIINKDCVHWLSSGRGFCITDQKKFAKEILPKYIASTSSFNSFERRLKTWGFRKVDTAKSLLIFSHDSFFNKKDEGCLLNDDVTVNKTECRDVIGMLPSGKSFCIADLVRKEYVGETCLNRFVTSLKKNCFERMSTSEHNGAVYSHDLFQRDRPDLCKLMSRDNKFKSDDCFDTMDGVTHQTVQQLLLRSTTPFNADVNDGTTTSPKLEYVHREVALSRADLVHRQSGMAELIKQYEIARRRVECDMQILMLGIEEQILKIQELKLRAMKRRFSS</sequence>
<protein>
    <recommendedName>
        <fullName evidence="6">HSF-type DNA-binding domain-containing protein</fullName>
    </recommendedName>
</protein>
<keyword evidence="3" id="KW-0539">Nucleus</keyword>
<dbReference type="GeneID" id="7452984"/>
<comment type="subcellular location">
    <subcellularLocation>
        <location evidence="1">Nucleus</location>
    </subcellularLocation>
</comment>
<gene>
    <name evidence="7" type="ORF">THAPSDRAFT_24603</name>
</gene>
<keyword evidence="8" id="KW-1185">Reference proteome</keyword>
<dbReference type="KEGG" id="tps:THAPSDRAFT_24603"/>
<dbReference type="PANTHER" id="PTHR10015">
    <property type="entry name" value="HEAT SHOCK TRANSCRIPTION FACTOR"/>
    <property type="match status" value="1"/>
</dbReference>
<evidence type="ECO:0000256" key="2">
    <source>
        <dbReference type="ARBA" id="ARBA00023125"/>
    </source>
</evidence>
<dbReference type="Pfam" id="PF00447">
    <property type="entry name" value="HSF_DNA-bind"/>
    <property type="match status" value="1"/>
</dbReference>
<name>B8CB24_THAPS</name>
<reference evidence="7 8" key="2">
    <citation type="journal article" date="2008" name="Nature">
        <title>The Phaeodactylum genome reveals the evolutionary history of diatom genomes.</title>
        <authorList>
            <person name="Bowler C."/>
            <person name="Allen A.E."/>
            <person name="Badger J.H."/>
            <person name="Grimwood J."/>
            <person name="Jabbari K."/>
            <person name="Kuo A."/>
            <person name="Maheswari U."/>
            <person name="Martens C."/>
            <person name="Maumus F."/>
            <person name="Otillar R.P."/>
            <person name="Rayko E."/>
            <person name="Salamov A."/>
            <person name="Vandepoele K."/>
            <person name="Beszteri B."/>
            <person name="Gruber A."/>
            <person name="Heijde M."/>
            <person name="Katinka M."/>
            <person name="Mock T."/>
            <person name="Valentin K."/>
            <person name="Verret F."/>
            <person name="Berges J.A."/>
            <person name="Brownlee C."/>
            <person name="Cadoret J.P."/>
            <person name="Chiovitti A."/>
            <person name="Choi C.J."/>
            <person name="Coesel S."/>
            <person name="De Martino A."/>
            <person name="Detter J.C."/>
            <person name="Durkin C."/>
            <person name="Falciatore A."/>
            <person name="Fournet J."/>
            <person name="Haruta M."/>
            <person name="Huysman M.J."/>
            <person name="Jenkins B.D."/>
            <person name="Jiroutova K."/>
            <person name="Jorgensen R.E."/>
            <person name="Joubert Y."/>
            <person name="Kaplan A."/>
            <person name="Kroger N."/>
            <person name="Kroth P.G."/>
            <person name="La Roche J."/>
            <person name="Lindquist E."/>
            <person name="Lommer M."/>
            <person name="Martin-Jezequel V."/>
            <person name="Lopez P.J."/>
            <person name="Lucas S."/>
            <person name="Mangogna M."/>
            <person name="McGinnis K."/>
            <person name="Medlin L.K."/>
            <person name="Montsant A."/>
            <person name="Oudot-Le Secq M.P."/>
            <person name="Napoli C."/>
            <person name="Obornik M."/>
            <person name="Parker M.S."/>
            <person name="Petit J.L."/>
            <person name="Porcel B.M."/>
            <person name="Poulsen N."/>
            <person name="Robison M."/>
            <person name="Rychlewski L."/>
            <person name="Rynearson T.A."/>
            <person name="Schmutz J."/>
            <person name="Shapiro H."/>
            <person name="Siaut M."/>
            <person name="Stanley M."/>
            <person name="Sussman M.R."/>
            <person name="Taylor A.R."/>
            <person name="Vardi A."/>
            <person name="von Dassow P."/>
            <person name="Vyverman W."/>
            <person name="Willis A."/>
            <person name="Wyrwicz L.S."/>
            <person name="Rokhsar D.S."/>
            <person name="Weissenbach J."/>
            <person name="Armbrust E.V."/>
            <person name="Green B.R."/>
            <person name="Van de Peer Y."/>
            <person name="Grigoriev I.V."/>
        </authorList>
    </citation>
    <scope>NUCLEOTIDE SEQUENCE [LARGE SCALE GENOMIC DNA]</scope>
    <source>
        <strain evidence="7 8">CCMP1335</strain>
    </source>
</reference>
<feature type="region of interest" description="Disordered" evidence="5">
    <location>
        <begin position="1"/>
        <end position="58"/>
    </location>
</feature>
<keyword evidence="2" id="KW-0238">DNA-binding</keyword>
<dbReference type="InterPro" id="IPR036388">
    <property type="entry name" value="WH-like_DNA-bd_sf"/>
</dbReference>
<dbReference type="EMBL" id="CM000648">
    <property type="protein sequence ID" value="EED89242.1"/>
    <property type="molecule type" value="Genomic_DNA"/>
</dbReference>
<dbReference type="GO" id="GO:0043565">
    <property type="term" value="F:sequence-specific DNA binding"/>
    <property type="evidence" value="ECO:0007669"/>
    <property type="project" value="InterPro"/>
</dbReference>
<evidence type="ECO:0000259" key="6">
    <source>
        <dbReference type="SMART" id="SM00415"/>
    </source>
</evidence>
<dbReference type="InParanoid" id="B8CB24"/>
<feature type="compositionally biased region" description="Basic and acidic residues" evidence="5">
    <location>
        <begin position="30"/>
        <end position="40"/>
    </location>
</feature>
<feature type="compositionally biased region" description="Low complexity" evidence="5">
    <location>
        <begin position="9"/>
        <end position="20"/>
    </location>
</feature>
<proteinExistence type="inferred from homology"/>
<dbReference type="PaxDb" id="35128-Thaps24603"/>